<gene>
    <name evidence="14" type="ORF">SAMN06265222_107105</name>
</gene>
<dbReference type="InterPro" id="IPR036890">
    <property type="entry name" value="HATPase_C_sf"/>
</dbReference>
<dbReference type="InterPro" id="IPR000700">
    <property type="entry name" value="PAS-assoc_C"/>
</dbReference>
<dbReference type="PROSITE" id="PS50109">
    <property type="entry name" value="HIS_KIN"/>
    <property type="match status" value="1"/>
</dbReference>
<comment type="caution">
    <text evidence="14">The sequence shown here is derived from an EMBL/GenBank/DDBJ whole genome shotgun (WGS) entry which is preliminary data.</text>
</comment>
<dbReference type="CDD" id="cd00082">
    <property type="entry name" value="HisKA"/>
    <property type="match status" value="1"/>
</dbReference>
<dbReference type="PROSITE" id="PS50110">
    <property type="entry name" value="RESPONSE_REGULATORY"/>
    <property type="match status" value="1"/>
</dbReference>
<evidence type="ECO:0000256" key="6">
    <source>
        <dbReference type="PROSITE-ProRule" id="PRU00169"/>
    </source>
</evidence>
<dbReference type="InterPro" id="IPR022642">
    <property type="entry name" value="CheR_C"/>
</dbReference>
<dbReference type="Pfam" id="PF00072">
    <property type="entry name" value="Response_reg"/>
    <property type="match status" value="1"/>
</dbReference>
<feature type="domain" description="PAC" evidence="11">
    <location>
        <begin position="1189"/>
        <end position="1241"/>
    </location>
</feature>
<dbReference type="Pfam" id="PF08447">
    <property type="entry name" value="PAS_3"/>
    <property type="match status" value="1"/>
</dbReference>
<dbReference type="InterPro" id="IPR001610">
    <property type="entry name" value="PAC"/>
</dbReference>
<evidence type="ECO:0000259" key="9">
    <source>
        <dbReference type="PROSITE" id="PS50110"/>
    </source>
</evidence>
<feature type="domain" description="PAS" evidence="10">
    <location>
        <begin position="986"/>
        <end position="1059"/>
    </location>
</feature>
<evidence type="ECO:0000256" key="5">
    <source>
        <dbReference type="PROSITE-ProRule" id="PRU00050"/>
    </source>
</evidence>
<feature type="active site" evidence="5">
    <location>
        <position position="31"/>
    </location>
</feature>
<dbReference type="PROSITE" id="PS50112">
    <property type="entry name" value="PAS"/>
    <property type="match status" value="3"/>
</dbReference>
<dbReference type="Pfam" id="PF01739">
    <property type="entry name" value="CheR"/>
    <property type="match status" value="1"/>
</dbReference>
<dbReference type="PROSITE" id="PS50123">
    <property type="entry name" value="CHER"/>
    <property type="match status" value="1"/>
</dbReference>
<dbReference type="SUPFAM" id="SSF53335">
    <property type="entry name" value="S-adenosyl-L-methionine-dependent methyltransferases"/>
    <property type="match status" value="1"/>
</dbReference>
<organism evidence="14 15">
    <name type="scientific">Neorhodopirellula lusitana</name>
    <dbReference type="NCBI Taxonomy" id="445327"/>
    <lineage>
        <taxon>Bacteria</taxon>
        <taxon>Pseudomonadati</taxon>
        <taxon>Planctomycetota</taxon>
        <taxon>Planctomycetia</taxon>
        <taxon>Pirellulales</taxon>
        <taxon>Pirellulaceae</taxon>
        <taxon>Neorhodopirellula</taxon>
    </lineage>
</organism>
<dbReference type="SMART" id="SM00138">
    <property type="entry name" value="MeTrc"/>
    <property type="match status" value="1"/>
</dbReference>
<dbReference type="InterPro" id="IPR035909">
    <property type="entry name" value="CheB_C"/>
</dbReference>
<dbReference type="Pfam" id="PF03705">
    <property type="entry name" value="CheR_N"/>
    <property type="match status" value="1"/>
</dbReference>
<comment type="catalytic activity">
    <reaction evidence="1">
        <text>ATP + protein L-histidine = ADP + protein N-phospho-L-histidine.</text>
        <dbReference type="EC" id="2.7.13.3"/>
    </reaction>
</comment>
<dbReference type="InterPro" id="IPR013655">
    <property type="entry name" value="PAS_fold_3"/>
</dbReference>
<accession>A0ABY1Q8L2</accession>
<dbReference type="Pfam" id="PF01339">
    <property type="entry name" value="CheB_methylest"/>
    <property type="match status" value="1"/>
</dbReference>
<dbReference type="InterPro" id="IPR003594">
    <property type="entry name" value="HATPase_dom"/>
</dbReference>
<dbReference type="SUPFAM" id="SSF55785">
    <property type="entry name" value="PYP-like sensor domain (PAS domain)"/>
    <property type="match status" value="5"/>
</dbReference>
<keyword evidence="6" id="KW-0597">Phosphoprotein</keyword>
<dbReference type="Gene3D" id="3.40.50.2300">
    <property type="match status" value="1"/>
</dbReference>
<feature type="domain" description="Response regulatory" evidence="9">
    <location>
        <begin position="1622"/>
        <end position="1741"/>
    </location>
</feature>
<dbReference type="SUPFAM" id="SSF52738">
    <property type="entry name" value="Methylesterase CheB, C-terminal domain"/>
    <property type="match status" value="1"/>
</dbReference>
<dbReference type="PRINTS" id="PR00996">
    <property type="entry name" value="CHERMTFRASE"/>
</dbReference>
<evidence type="ECO:0000256" key="1">
    <source>
        <dbReference type="ARBA" id="ARBA00000085"/>
    </source>
</evidence>
<dbReference type="Proteomes" id="UP001158067">
    <property type="component" value="Unassembled WGS sequence"/>
</dbReference>
<dbReference type="SMART" id="SM00388">
    <property type="entry name" value="HisKA"/>
    <property type="match status" value="1"/>
</dbReference>
<dbReference type="NCBIfam" id="TIGR00229">
    <property type="entry name" value="sensory_box"/>
    <property type="match status" value="3"/>
</dbReference>
<dbReference type="EC" id="2.7.13.3" evidence="2"/>
<keyword evidence="15" id="KW-1185">Reference proteome</keyword>
<dbReference type="Gene3D" id="3.40.50.150">
    <property type="entry name" value="Vaccinia Virus protein VP39"/>
    <property type="match status" value="1"/>
</dbReference>
<dbReference type="Pfam" id="PF00512">
    <property type="entry name" value="HisKA"/>
    <property type="match status" value="1"/>
</dbReference>
<evidence type="ECO:0000256" key="4">
    <source>
        <dbReference type="ARBA" id="ARBA00022777"/>
    </source>
</evidence>
<feature type="active site" evidence="5">
    <location>
        <position position="150"/>
    </location>
</feature>
<dbReference type="EMBL" id="FXUG01000007">
    <property type="protein sequence ID" value="SMP61492.1"/>
    <property type="molecule type" value="Genomic_DNA"/>
</dbReference>
<dbReference type="SUPFAM" id="SSF52172">
    <property type="entry name" value="CheY-like"/>
    <property type="match status" value="1"/>
</dbReference>
<dbReference type="Pfam" id="PF13596">
    <property type="entry name" value="PAS_10"/>
    <property type="match status" value="1"/>
</dbReference>
<dbReference type="InterPro" id="IPR013656">
    <property type="entry name" value="PAS_4"/>
</dbReference>
<dbReference type="RefSeq" id="WP_283433182.1">
    <property type="nucleotide sequence ID" value="NZ_FXUG01000007.1"/>
</dbReference>
<feature type="domain" description="CheB-type methylesterase" evidence="12">
    <location>
        <begin position="19"/>
        <end position="208"/>
    </location>
</feature>
<dbReference type="Pfam" id="PF08448">
    <property type="entry name" value="PAS_4"/>
    <property type="match status" value="1"/>
</dbReference>
<protein>
    <recommendedName>
        <fullName evidence="2">histidine kinase</fullName>
        <ecNumber evidence="2">2.7.13.3</ecNumber>
    </recommendedName>
</protein>
<dbReference type="Gene3D" id="3.30.565.10">
    <property type="entry name" value="Histidine kinase-like ATPase, C-terminal domain"/>
    <property type="match status" value="1"/>
</dbReference>
<dbReference type="InterPro" id="IPR005467">
    <property type="entry name" value="His_kinase_dom"/>
</dbReference>
<dbReference type="SMART" id="SM00448">
    <property type="entry name" value="REC"/>
    <property type="match status" value="1"/>
</dbReference>
<reference evidence="14 15" key="1">
    <citation type="submission" date="2017-05" db="EMBL/GenBank/DDBJ databases">
        <authorList>
            <person name="Varghese N."/>
            <person name="Submissions S."/>
        </authorList>
    </citation>
    <scope>NUCLEOTIDE SEQUENCE [LARGE SCALE GENOMIC DNA]</scope>
    <source>
        <strain evidence="14 15">DSM 25457</strain>
    </source>
</reference>
<dbReference type="SUPFAM" id="SSF47384">
    <property type="entry name" value="Homodimeric domain of signal transducing histidine kinase"/>
    <property type="match status" value="1"/>
</dbReference>
<evidence type="ECO:0000256" key="7">
    <source>
        <dbReference type="SAM" id="MobiDB-lite"/>
    </source>
</evidence>
<dbReference type="InterPro" id="IPR035965">
    <property type="entry name" value="PAS-like_dom_sf"/>
</dbReference>
<feature type="domain" description="PAC" evidence="11">
    <location>
        <begin position="1060"/>
        <end position="1114"/>
    </location>
</feature>
<evidence type="ECO:0000259" key="13">
    <source>
        <dbReference type="PROSITE" id="PS50123"/>
    </source>
</evidence>
<feature type="modified residue" description="4-aspartylphosphate" evidence="6">
    <location>
        <position position="1676"/>
    </location>
</feature>
<feature type="domain" description="Histidine kinase" evidence="8">
    <location>
        <begin position="1375"/>
        <end position="1594"/>
    </location>
</feature>
<name>A0ABY1Q8L2_9BACT</name>
<dbReference type="Pfam" id="PF02518">
    <property type="entry name" value="HATPase_c"/>
    <property type="match status" value="1"/>
</dbReference>
<keyword evidence="5" id="KW-0378">Hydrolase</keyword>
<dbReference type="CDD" id="cd00130">
    <property type="entry name" value="PAS"/>
    <property type="match status" value="3"/>
</dbReference>
<proteinExistence type="predicted"/>
<dbReference type="Gene3D" id="3.30.450.20">
    <property type="entry name" value="PAS domain"/>
    <property type="match status" value="5"/>
</dbReference>
<evidence type="ECO:0000259" key="8">
    <source>
        <dbReference type="PROSITE" id="PS50109"/>
    </source>
</evidence>
<keyword evidence="5" id="KW-0145">Chemotaxis</keyword>
<sequence>MNKNQEAKGRNLHTLISSTPSEPVIVGIGASAGGLTALELLFEQLPTQTGAAFVVIQHLSPDYQSHMPELLGRRTSMTTVQVSGALAPQPNTVYLLPPGKHVELIDGALHLREREDDGELNLPIDKFFRSLSQSSGVRFAAMVLSGTGSDGSHGVEDVNAAGGLVLCQDEDSAQFDGMPLNALKTQAVHVVGPVAELAESLALYIGGLSVDEVVANTSPAIERNELDSVYARLETSCGVDFGQYKHGTFTRRLARRMLLSKVDQLDHYLEMLDNDPGEISRLADDLMIGVTRFFRDPDGYQRLQNRCIRKLVQNKRDGEELRVWVAGCATGPEAYSVAMLIHDEIAKHDTNIELKMFATDVHPDAIRFAQRAIYPSDSLAEIPRSLRDQFVIDHADGFEICKPVRSSIVFARHDVLSDAPFTNLDLVTCRNMLIYLVEEAQARVLGAFSHALRNRGVLWLGPSETPGDQMDNFTPLDKHWRLFQKEHDTRMPLDLKLRKRPPSNVGVSIRPRSSRAPSAALVNSYDVLLEQYAPVGILVDESMQTLQIFGDIKAYSSPPNGRLTGTVEDILVDGLNMPLSILMQRLKLNQRLIETERAVIEGKSIELRVKTIPHRNVNETHYFISFHDEDSVAQKVPQPPVKANPTAAESSQLVSLNGDEASTPASQPKDIAMMAERIRMLEMELDFTRENLQATIEEVETTNEELQSSNEELTSSNEELQSTNEELHSVNEELHTTNSESSRRLNLLTELTTDLENVMRESDIGIVLVDKDKKIRRITRAAADMLSIRRDDTDGVPLSNYSQALKGADLIELIARADSENRSCEVEVSDRRRDPLLLRVTPYRNGTGTLLTMTNLRSVKDTAEKLRKLTSIVEDSTDAIIGIELNGRVTSWNRGASKLFGIDLDPSKNVELGDVIPQSVSDHCQTLVDELAKKGEVAAKEINVKLGTRKLNLLLRVTPVLDDYDRVSAAAITLYDVTAMRVAEEQLNLRTRAIDAASNGFVIVDAISDDMPIVYANQGFLNLTGFKPDEIVGRNCRFLQGPLTEQAEVQKIRNAVKNQTECHVTLLNYRRDGSKFYNDLVVTPIRDSQGTVTHFIGVQNDATDIVEARRTLEASELEYRSTFENAAIGIAHIGMEGEWLRVNEKLCEIVGYTADELVTKSFQDITHPEDLDKDLLLFARMKRGEIPGYSIEKRYLHQDGRVVWINLTTSLRYDRDGNPDCCISLINDISDRVETEQKLSASRAIITEVIQQSQDPFVSFNELGKIQVANRAAGELTAVPGDLTGLSYEELFNNEPESPLLATMDRVRRSQRGELTEFFSRYLNRWFDARVFPVEGGAAVYMTDVTGRKETEAYLERARVAAEEASQAKSQFLTNMSHEIRSPMTAILGFSDIALRDLRDGKQVDPENLETVIRNGRFLLRVINDILDLSKVEAGKLEMRKSRFKLLPVLSDIRELMRHRSKSTGVPLTFEFASTVPEQLHSDRSRVEQILVNLIGNALKFTPEGTVRVVVDVDAGNHLRIRVIDTGIGISEDNLARLFQTFTQVHDRKLVGVEGTGLGLVISKRLAKLLGGEIMADSIDGEGSCFTLLLPFNETVTRINASADDLIVKVTKQTELGTINARVLIADDARDVRLVTSSFLSRSGAAIVEVVNGSEAVRAVREAEANGRPFDLILMDMQMPELDGREATQKIRDEGYSMPIIALTAGATSDEVQEALAAGCTEFVAKPVDASDLIHRVQRLLSEK</sequence>
<keyword evidence="4" id="KW-0418">Kinase</keyword>
<dbReference type="InterPro" id="IPR029063">
    <property type="entry name" value="SAM-dependent_MTases_sf"/>
</dbReference>
<dbReference type="Pfam" id="PF13426">
    <property type="entry name" value="PAS_9"/>
    <property type="match status" value="2"/>
</dbReference>
<dbReference type="PANTHER" id="PTHR43047">
    <property type="entry name" value="TWO-COMPONENT HISTIDINE PROTEIN KINASE"/>
    <property type="match status" value="1"/>
</dbReference>
<evidence type="ECO:0000256" key="2">
    <source>
        <dbReference type="ARBA" id="ARBA00012438"/>
    </source>
</evidence>
<dbReference type="InterPro" id="IPR000780">
    <property type="entry name" value="CheR_MeTrfase"/>
</dbReference>
<feature type="domain" description="PAS" evidence="10">
    <location>
        <begin position="1115"/>
        <end position="1170"/>
    </location>
</feature>
<evidence type="ECO:0000259" key="11">
    <source>
        <dbReference type="PROSITE" id="PS50113"/>
    </source>
</evidence>
<dbReference type="InterPro" id="IPR003661">
    <property type="entry name" value="HisK_dim/P_dom"/>
</dbReference>
<dbReference type="PROSITE" id="PS50113">
    <property type="entry name" value="PAC"/>
    <property type="match status" value="2"/>
</dbReference>
<feature type="domain" description="PAS" evidence="10">
    <location>
        <begin position="865"/>
        <end position="902"/>
    </location>
</feature>
<feature type="active site" evidence="5">
    <location>
        <position position="58"/>
    </location>
</feature>
<dbReference type="PANTHER" id="PTHR43047:SF72">
    <property type="entry name" value="OSMOSENSING HISTIDINE PROTEIN KINASE SLN1"/>
    <property type="match status" value="1"/>
</dbReference>
<evidence type="ECO:0000259" key="12">
    <source>
        <dbReference type="PROSITE" id="PS50122"/>
    </source>
</evidence>
<feature type="region of interest" description="Disordered" evidence="7">
    <location>
        <begin position="700"/>
        <end position="726"/>
    </location>
</feature>
<dbReference type="Gene3D" id="3.40.50.180">
    <property type="entry name" value="Methylesterase CheB, C-terminal domain"/>
    <property type="match status" value="1"/>
</dbReference>
<dbReference type="SUPFAM" id="SSF47757">
    <property type="entry name" value="Chemotaxis receptor methyltransferase CheR, N-terminal domain"/>
    <property type="match status" value="1"/>
</dbReference>
<dbReference type="CDD" id="cd17546">
    <property type="entry name" value="REC_hyHK_CKI1_RcsC-like"/>
    <property type="match status" value="1"/>
</dbReference>
<evidence type="ECO:0000313" key="14">
    <source>
        <dbReference type="EMBL" id="SMP61492.1"/>
    </source>
</evidence>
<feature type="compositionally biased region" description="Low complexity" evidence="7">
    <location>
        <begin position="704"/>
        <end position="723"/>
    </location>
</feature>
<evidence type="ECO:0000259" key="10">
    <source>
        <dbReference type="PROSITE" id="PS50112"/>
    </source>
</evidence>
<dbReference type="InterPro" id="IPR011006">
    <property type="entry name" value="CheY-like_superfamily"/>
</dbReference>
<dbReference type="SMART" id="SM00387">
    <property type="entry name" value="HATPase_c"/>
    <property type="match status" value="1"/>
</dbReference>
<dbReference type="CDD" id="cd16922">
    <property type="entry name" value="HATPase_EvgS-ArcB-TorS-like"/>
    <property type="match status" value="1"/>
</dbReference>
<dbReference type="InterPro" id="IPR022641">
    <property type="entry name" value="CheR_N"/>
</dbReference>
<dbReference type="CDD" id="cd16434">
    <property type="entry name" value="CheB-CheR_fusion"/>
    <property type="match status" value="1"/>
</dbReference>
<dbReference type="SMART" id="SM00086">
    <property type="entry name" value="PAC"/>
    <property type="match status" value="2"/>
</dbReference>
<feature type="domain" description="CheR-type methyltransferase" evidence="13">
    <location>
        <begin position="214"/>
        <end position="486"/>
    </location>
</feature>
<dbReference type="InterPro" id="IPR000014">
    <property type="entry name" value="PAS"/>
</dbReference>
<dbReference type="InterPro" id="IPR000673">
    <property type="entry name" value="Sig_transdc_resp-reg_Me-estase"/>
</dbReference>
<evidence type="ECO:0000256" key="3">
    <source>
        <dbReference type="ARBA" id="ARBA00022679"/>
    </source>
</evidence>
<evidence type="ECO:0000313" key="15">
    <source>
        <dbReference type="Proteomes" id="UP001158067"/>
    </source>
</evidence>
<dbReference type="SMART" id="SM00091">
    <property type="entry name" value="PAS"/>
    <property type="match status" value="5"/>
</dbReference>
<dbReference type="SUPFAM" id="SSF55874">
    <property type="entry name" value="ATPase domain of HSP90 chaperone/DNA topoisomerase II/histidine kinase"/>
    <property type="match status" value="1"/>
</dbReference>
<dbReference type="InterPro" id="IPR036097">
    <property type="entry name" value="HisK_dim/P_sf"/>
</dbReference>
<keyword evidence="3" id="KW-0808">Transferase</keyword>
<dbReference type="PROSITE" id="PS50122">
    <property type="entry name" value="CHEB"/>
    <property type="match status" value="1"/>
</dbReference>
<dbReference type="InterPro" id="IPR001789">
    <property type="entry name" value="Sig_transdc_resp-reg_receiver"/>
</dbReference>
<feature type="region of interest" description="Disordered" evidence="7">
    <location>
        <begin position="634"/>
        <end position="666"/>
    </location>
</feature>
<dbReference type="Gene3D" id="1.10.287.130">
    <property type="match status" value="1"/>
</dbReference>